<dbReference type="PANTHER" id="PTHR46481">
    <property type="entry name" value="ZINC FINGER BED DOMAIN-CONTAINING PROTEIN 4"/>
    <property type="match status" value="1"/>
</dbReference>
<dbReference type="RefSeq" id="XP_069224761.1">
    <property type="nucleotide sequence ID" value="XM_069378247.1"/>
</dbReference>
<feature type="compositionally biased region" description="Acidic residues" evidence="6">
    <location>
        <begin position="547"/>
        <end position="556"/>
    </location>
</feature>
<dbReference type="AlphaFoldDB" id="A0AB34K959"/>
<evidence type="ECO:0000256" key="5">
    <source>
        <dbReference type="ARBA" id="ARBA00023242"/>
    </source>
</evidence>
<comment type="subcellular location">
    <subcellularLocation>
        <location evidence="1">Nucleus</location>
    </subcellularLocation>
</comment>
<sequence>MILAANPEAGHALINAATTLRPRIKRQFEEQQLVVIQWLTRSLSCFHISTDTWKARHGHKHFQAVNCQFVDEYGVLRQVLLDLVEVDGEQRKTGAYLASLLIKTCQDYSLLHRLGWITSDNVTVNDTLVRSIEAHMHDSGIPDWTEKARRLRCIGHIINLATQAFMFADNAEAAEIAYTRAELSQLDNQLDNESLFSMESTNDGLVKHPALQKLKALAVALREDRFWQAFKTVARGFPELPSTVPKVPGETRWNGWLLMIEEAFQTRPILDALLARCHDSLELMILSDGDWRLLKHIAEFLTPFKEVTKKNEGHKTTLDSFQPSMEFLINHFEKQQILHTRREVMLRPINTAWLLFEKYYSLIDQSGAYVTALLLHPERRVKWLKKRWTTTEKKKWLTSGLKRARDLWLDYKQRLQPESTVTAASTESLSAFEKWQQDQDVVPDEDDFTAFINAQPCKLPIVGERQLSVIEWWTSPLQRQSYPALSQLAIDVLSAFAMSAESERTFSSARRTTSWERSQLDSATIRHSELSKDWQRKGIADMRVDGDGTDSDDNDG</sequence>
<evidence type="ECO:0000256" key="4">
    <source>
        <dbReference type="ARBA" id="ARBA00022833"/>
    </source>
</evidence>
<dbReference type="SUPFAM" id="SSF53098">
    <property type="entry name" value="Ribonuclease H-like"/>
    <property type="match status" value="1"/>
</dbReference>
<feature type="compositionally biased region" description="Basic and acidic residues" evidence="6">
    <location>
        <begin position="537"/>
        <end position="546"/>
    </location>
</feature>
<keyword evidence="2" id="KW-0479">Metal-binding</keyword>
<evidence type="ECO:0000256" key="3">
    <source>
        <dbReference type="ARBA" id="ARBA00022771"/>
    </source>
</evidence>
<keyword evidence="4" id="KW-0862">Zinc</keyword>
<keyword evidence="5" id="KW-0539">Nucleus</keyword>
<gene>
    <name evidence="8" type="ORF">WHR41_09645</name>
</gene>
<proteinExistence type="predicted"/>
<reference evidence="8 9" key="1">
    <citation type="journal article" date="2020" name="Microbiol. Resour. Announc.">
        <title>Draft Genome Sequence of a Cladosporium Species Isolated from the Mesophotic Ascidian Didemnum maculosum.</title>
        <authorList>
            <person name="Gioti A."/>
            <person name="Siaperas R."/>
            <person name="Nikolaivits E."/>
            <person name="Le Goff G."/>
            <person name="Ouazzani J."/>
            <person name="Kotoulas G."/>
            <person name="Topakas E."/>
        </authorList>
    </citation>
    <scope>NUCLEOTIDE SEQUENCE [LARGE SCALE GENOMIC DNA]</scope>
    <source>
        <strain evidence="8 9">TM138-S3</strain>
    </source>
</reference>
<evidence type="ECO:0000256" key="1">
    <source>
        <dbReference type="ARBA" id="ARBA00004123"/>
    </source>
</evidence>
<dbReference type="PANTHER" id="PTHR46481:SF10">
    <property type="entry name" value="ZINC FINGER BED DOMAIN-CONTAINING PROTEIN 39"/>
    <property type="match status" value="1"/>
</dbReference>
<organism evidence="8 9">
    <name type="scientific">Cladosporium halotolerans</name>
    <dbReference type="NCBI Taxonomy" id="1052096"/>
    <lineage>
        <taxon>Eukaryota</taxon>
        <taxon>Fungi</taxon>
        <taxon>Dikarya</taxon>
        <taxon>Ascomycota</taxon>
        <taxon>Pezizomycotina</taxon>
        <taxon>Dothideomycetes</taxon>
        <taxon>Dothideomycetidae</taxon>
        <taxon>Cladosporiales</taxon>
        <taxon>Cladosporiaceae</taxon>
        <taxon>Cladosporium</taxon>
    </lineage>
</organism>
<dbReference type="GO" id="GO:0005634">
    <property type="term" value="C:nucleus"/>
    <property type="evidence" value="ECO:0007669"/>
    <property type="project" value="UniProtKB-SubCell"/>
</dbReference>
<evidence type="ECO:0000313" key="9">
    <source>
        <dbReference type="Proteomes" id="UP000803884"/>
    </source>
</evidence>
<feature type="region of interest" description="Disordered" evidence="6">
    <location>
        <begin position="537"/>
        <end position="556"/>
    </location>
</feature>
<dbReference type="InterPro" id="IPR008906">
    <property type="entry name" value="HATC_C_dom"/>
</dbReference>
<protein>
    <recommendedName>
        <fullName evidence="7">HAT C-terminal dimerisation domain-containing protein</fullName>
    </recommendedName>
</protein>
<feature type="domain" description="HAT C-terminal dimerisation" evidence="7">
    <location>
        <begin position="462"/>
        <end position="533"/>
    </location>
</feature>
<dbReference type="EMBL" id="JAAQHG020000356">
    <property type="protein sequence ID" value="KAL1581652.1"/>
    <property type="molecule type" value="Genomic_DNA"/>
</dbReference>
<comment type="caution">
    <text evidence="8">The sequence shown here is derived from an EMBL/GenBank/DDBJ whole genome shotgun (WGS) entry which is preliminary data.</text>
</comment>
<dbReference type="Proteomes" id="UP000803884">
    <property type="component" value="Unassembled WGS sequence"/>
</dbReference>
<keyword evidence="9" id="KW-1185">Reference proteome</keyword>
<evidence type="ECO:0000313" key="8">
    <source>
        <dbReference type="EMBL" id="KAL1581652.1"/>
    </source>
</evidence>
<accession>A0AB34K959</accession>
<dbReference type="GO" id="GO:0008270">
    <property type="term" value="F:zinc ion binding"/>
    <property type="evidence" value="ECO:0007669"/>
    <property type="project" value="UniProtKB-KW"/>
</dbReference>
<evidence type="ECO:0000256" key="2">
    <source>
        <dbReference type="ARBA" id="ARBA00022723"/>
    </source>
</evidence>
<keyword evidence="3" id="KW-0863">Zinc-finger</keyword>
<dbReference type="InterPro" id="IPR012337">
    <property type="entry name" value="RNaseH-like_sf"/>
</dbReference>
<dbReference type="GO" id="GO:0046983">
    <property type="term" value="F:protein dimerization activity"/>
    <property type="evidence" value="ECO:0007669"/>
    <property type="project" value="InterPro"/>
</dbReference>
<evidence type="ECO:0000256" key="6">
    <source>
        <dbReference type="SAM" id="MobiDB-lite"/>
    </source>
</evidence>
<dbReference type="Pfam" id="PF05699">
    <property type="entry name" value="Dimer_Tnp_hAT"/>
    <property type="match status" value="1"/>
</dbReference>
<evidence type="ECO:0000259" key="7">
    <source>
        <dbReference type="Pfam" id="PF05699"/>
    </source>
</evidence>
<dbReference type="GeneID" id="96011085"/>
<dbReference type="InterPro" id="IPR052035">
    <property type="entry name" value="ZnF_BED_domain_contain"/>
</dbReference>
<name>A0AB34K959_9PEZI</name>